<comment type="caution">
    <text evidence="2">The sequence shown here is derived from an EMBL/GenBank/DDBJ whole genome shotgun (WGS) entry which is preliminary data.</text>
</comment>
<gene>
    <name evidence="2" type="ORF">Fcan01_17002</name>
</gene>
<name>A0A226DQJ6_FOLCA</name>
<dbReference type="EMBL" id="LNIX01000012">
    <property type="protein sequence ID" value="OXA47782.1"/>
    <property type="molecule type" value="Genomic_DNA"/>
</dbReference>
<organism evidence="2 3">
    <name type="scientific">Folsomia candida</name>
    <name type="common">Springtail</name>
    <dbReference type="NCBI Taxonomy" id="158441"/>
    <lineage>
        <taxon>Eukaryota</taxon>
        <taxon>Metazoa</taxon>
        <taxon>Ecdysozoa</taxon>
        <taxon>Arthropoda</taxon>
        <taxon>Hexapoda</taxon>
        <taxon>Collembola</taxon>
        <taxon>Entomobryomorpha</taxon>
        <taxon>Isotomoidea</taxon>
        <taxon>Isotomidae</taxon>
        <taxon>Proisotominae</taxon>
        <taxon>Folsomia</taxon>
    </lineage>
</organism>
<keyword evidence="3" id="KW-1185">Reference proteome</keyword>
<dbReference type="Proteomes" id="UP000198287">
    <property type="component" value="Unassembled WGS sequence"/>
</dbReference>
<feature type="transmembrane region" description="Helical" evidence="1">
    <location>
        <begin position="322"/>
        <end position="341"/>
    </location>
</feature>
<reference evidence="2 3" key="1">
    <citation type="submission" date="2015-12" db="EMBL/GenBank/DDBJ databases">
        <title>The genome of Folsomia candida.</title>
        <authorList>
            <person name="Faddeeva A."/>
            <person name="Derks M.F."/>
            <person name="Anvar Y."/>
            <person name="Smit S."/>
            <person name="Van Straalen N."/>
            <person name="Roelofs D."/>
        </authorList>
    </citation>
    <scope>NUCLEOTIDE SEQUENCE [LARGE SCALE GENOMIC DNA]</scope>
    <source>
        <strain evidence="2 3">VU population</strain>
        <tissue evidence="2">Whole body</tissue>
    </source>
</reference>
<evidence type="ECO:0000313" key="2">
    <source>
        <dbReference type="EMBL" id="OXA47782.1"/>
    </source>
</evidence>
<keyword evidence="1" id="KW-0472">Membrane</keyword>
<sequence>MISELNSPLEANRPTAFEDVICDTVDKTDIAKLPANFKHFTKSFLSMRDQNYSMLLHPPEASRKFGSDRIEWYLRMLYLLEKNFVEDVDYFWNEYVRIQELDNPFVSDKCFKLLSLPRGYISGFSDIPDFLSYLASYTWEIFTKEREAQTVSQRSINLVSLLDPRHNHYPKNFKHSDKNQMRLQIQNSVEDEIVHCGKSVYIADSENIEAELQFLDRYYSSKKFFKGQEILQMENYGWRFSLKGESNVPKTFQDLIENGIYGRLSEEEERQKYLHRKPIRKFEIKESAPAVELRGALLTLFILCGGITLGASLVFAIEIREIFFILIVNIINYLISLRTMLRFQR</sequence>
<keyword evidence="1" id="KW-1133">Transmembrane helix</keyword>
<dbReference type="AlphaFoldDB" id="A0A226DQJ6"/>
<keyword evidence="1" id="KW-0812">Transmembrane</keyword>
<feature type="transmembrane region" description="Helical" evidence="1">
    <location>
        <begin position="295"/>
        <end position="316"/>
    </location>
</feature>
<evidence type="ECO:0000313" key="3">
    <source>
        <dbReference type="Proteomes" id="UP000198287"/>
    </source>
</evidence>
<accession>A0A226DQJ6</accession>
<protein>
    <submittedName>
        <fullName evidence="2">Uncharacterized protein</fullName>
    </submittedName>
</protein>
<evidence type="ECO:0000256" key="1">
    <source>
        <dbReference type="SAM" id="Phobius"/>
    </source>
</evidence>
<proteinExistence type="predicted"/>